<evidence type="ECO:0000256" key="1">
    <source>
        <dbReference type="ARBA" id="ARBA00010228"/>
    </source>
</evidence>
<dbReference type="Gene3D" id="3.30.1230.20">
    <property type="match status" value="1"/>
</dbReference>
<dbReference type="AlphaFoldDB" id="A0A673U5H0"/>
<organism evidence="4 5">
    <name type="scientific">Suricata suricatta</name>
    <name type="common">Meerkat</name>
    <dbReference type="NCBI Taxonomy" id="37032"/>
    <lineage>
        <taxon>Eukaryota</taxon>
        <taxon>Metazoa</taxon>
        <taxon>Chordata</taxon>
        <taxon>Craniata</taxon>
        <taxon>Vertebrata</taxon>
        <taxon>Euteleostomi</taxon>
        <taxon>Mammalia</taxon>
        <taxon>Eutheria</taxon>
        <taxon>Laurasiatheria</taxon>
        <taxon>Carnivora</taxon>
        <taxon>Feliformia</taxon>
        <taxon>Herpestidae</taxon>
        <taxon>Suricata</taxon>
    </lineage>
</organism>
<dbReference type="GO" id="GO:0006412">
    <property type="term" value="P:translation"/>
    <property type="evidence" value="ECO:0007669"/>
    <property type="project" value="InterPro"/>
</dbReference>
<evidence type="ECO:0008006" key="6">
    <source>
        <dbReference type="Google" id="ProtNLM"/>
    </source>
</evidence>
<dbReference type="Pfam" id="PF01249">
    <property type="entry name" value="Ribosomal_S21e"/>
    <property type="match status" value="1"/>
</dbReference>
<evidence type="ECO:0000313" key="4">
    <source>
        <dbReference type="Ensembl" id="ENSSSUP00005016541.1"/>
    </source>
</evidence>
<keyword evidence="5" id="KW-1185">Reference proteome</keyword>
<dbReference type="OMA" id="AGWVSQM"/>
<comment type="similarity">
    <text evidence="1">Belongs to the eukaryotic ribosomal protein eS21 family.</text>
</comment>
<evidence type="ECO:0000256" key="2">
    <source>
        <dbReference type="ARBA" id="ARBA00022980"/>
    </source>
</evidence>
<gene>
    <name evidence="4" type="primary">LOC115300299</name>
</gene>
<dbReference type="Ensembl" id="ENSSSUT00005018855.1">
    <property type="protein sequence ID" value="ENSSSUP00005016541.1"/>
    <property type="gene ID" value="ENSSSUG00005010627.1"/>
</dbReference>
<dbReference type="InterPro" id="IPR001931">
    <property type="entry name" value="Ribosomal_eS21"/>
</dbReference>
<proteinExistence type="inferred from homology"/>
<keyword evidence="2" id="KW-0689">Ribosomal protein</keyword>
<protein>
    <recommendedName>
        <fullName evidence="6">40S ribosomal protein S21</fullName>
    </recommendedName>
</protein>
<evidence type="ECO:0000256" key="3">
    <source>
        <dbReference type="ARBA" id="ARBA00023274"/>
    </source>
</evidence>
<dbReference type="PANTHER" id="PTHR10442">
    <property type="entry name" value="40S RIBOSOMAL PROTEIN S21"/>
    <property type="match status" value="1"/>
</dbReference>
<reference evidence="4" key="2">
    <citation type="submission" date="2025-08" db="UniProtKB">
        <authorList>
            <consortium name="Ensembl"/>
        </authorList>
    </citation>
    <scope>IDENTIFICATION</scope>
</reference>
<dbReference type="GO" id="GO:0003735">
    <property type="term" value="F:structural constituent of ribosome"/>
    <property type="evidence" value="ECO:0007669"/>
    <property type="project" value="InterPro"/>
</dbReference>
<evidence type="ECO:0000313" key="5">
    <source>
        <dbReference type="Proteomes" id="UP000472268"/>
    </source>
</evidence>
<dbReference type="InterPro" id="IPR038579">
    <property type="entry name" value="Ribosomal_eS21_sf"/>
</dbReference>
<accession>A0A673U5H0</accession>
<name>A0A673U5H0_SURSU</name>
<dbReference type="GO" id="GO:1990904">
    <property type="term" value="C:ribonucleoprotein complex"/>
    <property type="evidence" value="ECO:0007669"/>
    <property type="project" value="UniProtKB-KW"/>
</dbReference>
<sequence length="98" mass="10890">MHNNAGKFMDLYVNQKCSTSNHIISVKDHRSVQMNIAKVDKVTSKLNVSLKTLLSVGPFVGWVSQTTPSFAWPQSTASFQRTSDWRGSEGCGIFVINK</sequence>
<dbReference type="GO" id="GO:0005840">
    <property type="term" value="C:ribosome"/>
    <property type="evidence" value="ECO:0007669"/>
    <property type="project" value="UniProtKB-KW"/>
</dbReference>
<reference evidence="4 5" key="1">
    <citation type="submission" date="2019-05" db="EMBL/GenBank/DDBJ databases">
        <title>A Chromosome-scale Meerkat (S. suricatta) Genome Assembly.</title>
        <authorList>
            <person name="Dudchenko O."/>
            <person name="Lieberman Aiden E."/>
            <person name="Tung J."/>
            <person name="Barreiro L.B."/>
            <person name="Clutton-Brock T.H."/>
        </authorList>
    </citation>
    <scope>NUCLEOTIDE SEQUENCE [LARGE SCALE GENOMIC DNA]</scope>
</reference>
<keyword evidence="3" id="KW-0687">Ribonucleoprotein</keyword>
<dbReference type="Proteomes" id="UP000472268">
    <property type="component" value="Chromosome 8"/>
</dbReference>
<reference evidence="4" key="3">
    <citation type="submission" date="2025-09" db="UniProtKB">
        <authorList>
            <consortium name="Ensembl"/>
        </authorList>
    </citation>
    <scope>IDENTIFICATION</scope>
</reference>